<dbReference type="SUPFAM" id="SSF55874">
    <property type="entry name" value="ATPase domain of HSP90 chaperone/DNA topoisomerase II/histidine kinase"/>
    <property type="match status" value="1"/>
</dbReference>
<dbReference type="InterPro" id="IPR036890">
    <property type="entry name" value="HATPase_C_sf"/>
</dbReference>
<organism evidence="3 4">
    <name type="scientific">Mucilaginibacter robiniae</name>
    <dbReference type="NCBI Taxonomy" id="2728022"/>
    <lineage>
        <taxon>Bacteria</taxon>
        <taxon>Pseudomonadati</taxon>
        <taxon>Bacteroidota</taxon>
        <taxon>Sphingobacteriia</taxon>
        <taxon>Sphingobacteriales</taxon>
        <taxon>Sphingobacteriaceae</taxon>
        <taxon>Mucilaginibacter</taxon>
    </lineage>
</organism>
<accession>A0A7L5E087</accession>
<evidence type="ECO:0000313" key="4">
    <source>
        <dbReference type="Proteomes" id="UP000503278"/>
    </source>
</evidence>
<dbReference type="PANTHER" id="PTHR34220">
    <property type="entry name" value="SENSOR HISTIDINE KINASE YPDA"/>
    <property type="match status" value="1"/>
</dbReference>
<dbReference type="InterPro" id="IPR010559">
    <property type="entry name" value="Sig_transdc_His_kin_internal"/>
</dbReference>
<name>A0A7L5E087_9SPHI</name>
<dbReference type="AlphaFoldDB" id="A0A7L5E087"/>
<evidence type="ECO:0000259" key="2">
    <source>
        <dbReference type="Pfam" id="PF06580"/>
    </source>
</evidence>
<feature type="transmembrane region" description="Helical" evidence="1">
    <location>
        <begin position="106"/>
        <end position="127"/>
    </location>
</feature>
<reference evidence="3 4" key="1">
    <citation type="submission" date="2020-04" db="EMBL/GenBank/DDBJ databases">
        <title>Genome sequencing of novel species.</title>
        <authorList>
            <person name="Heo J."/>
            <person name="Kim S.-J."/>
            <person name="Kim J.-S."/>
            <person name="Hong S.-B."/>
            <person name="Kwon S.-W."/>
        </authorList>
    </citation>
    <scope>NUCLEOTIDE SEQUENCE [LARGE SCALE GENOMIC DNA]</scope>
    <source>
        <strain evidence="3 4">F39-2</strain>
    </source>
</reference>
<feature type="domain" description="Signal transduction histidine kinase internal region" evidence="2">
    <location>
        <begin position="149"/>
        <end position="228"/>
    </location>
</feature>
<proteinExistence type="predicted"/>
<keyword evidence="1" id="KW-0472">Membrane</keyword>
<protein>
    <submittedName>
        <fullName evidence="3">Histidine kinase</fullName>
    </submittedName>
</protein>
<evidence type="ECO:0000256" key="1">
    <source>
        <dbReference type="SAM" id="Phobius"/>
    </source>
</evidence>
<dbReference type="GO" id="GO:0016020">
    <property type="term" value="C:membrane"/>
    <property type="evidence" value="ECO:0007669"/>
    <property type="project" value="InterPro"/>
</dbReference>
<dbReference type="RefSeq" id="WP_169606706.1">
    <property type="nucleotide sequence ID" value="NZ_CP051682.1"/>
</dbReference>
<keyword evidence="3" id="KW-0808">Transferase</keyword>
<feature type="transmembrane region" description="Helical" evidence="1">
    <location>
        <begin position="68"/>
        <end position="86"/>
    </location>
</feature>
<feature type="transmembrane region" description="Helical" evidence="1">
    <location>
        <begin position="38"/>
        <end position="56"/>
    </location>
</feature>
<feature type="transmembrane region" description="Helical" evidence="1">
    <location>
        <begin position="7"/>
        <end position="26"/>
    </location>
</feature>
<keyword evidence="4" id="KW-1185">Reference proteome</keyword>
<evidence type="ECO:0000313" key="3">
    <source>
        <dbReference type="EMBL" id="QJD95699.1"/>
    </source>
</evidence>
<sequence length="334" mass="38906">MRKKEIYYHIIGWIVYLAYIGIGYIIEPTSFVHELFTFSFQIVKILQFYLLYLWIYPKYLAGRKLPQLVAGLLLSIAFFTAVRYLLEEVIIFHVFHLHNYFNTTPIGYIVDNLYFGTSALVLSLAVYSSFHALRKEQENKSLREEKIQAELAFLKTQINPHFLYNTLNYIYSLAYPVSEKLADAVIKLSNLMRYMLTESADGTVDLQKEVNYIENYISVFQMRFEDAFFVDFVVEGDIAGKRIASLILVPFVENAFKHGVVNDPNRPIRIRLKLISNRLMFTVSNQINRNQKDHSTGIGLPNIRRRMELIYPGKHELLIAENGQTYKATLNIEL</sequence>
<keyword evidence="1" id="KW-0812">Transmembrane</keyword>
<keyword evidence="3" id="KW-0418">Kinase</keyword>
<dbReference type="Pfam" id="PF06580">
    <property type="entry name" value="His_kinase"/>
    <property type="match status" value="1"/>
</dbReference>
<dbReference type="GO" id="GO:0000155">
    <property type="term" value="F:phosphorelay sensor kinase activity"/>
    <property type="evidence" value="ECO:0007669"/>
    <property type="project" value="InterPro"/>
</dbReference>
<dbReference type="Gene3D" id="3.30.565.10">
    <property type="entry name" value="Histidine kinase-like ATPase, C-terminal domain"/>
    <property type="match status" value="1"/>
</dbReference>
<keyword evidence="1" id="KW-1133">Transmembrane helix</keyword>
<dbReference type="Proteomes" id="UP000503278">
    <property type="component" value="Chromosome"/>
</dbReference>
<gene>
    <name evidence="3" type="ORF">HH214_07350</name>
</gene>
<dbReference type="KEGG" id="mrob:HH214_07350"/>
<dbReference type="PANTHER" id="PTHR34220:SF7">
    <property type="entry name" value="SENSOR HISTIDINE KINASE YPDA"/>
    <property type="match status" value="1"/>
</dbReference>
<dbReference type="InterPro" id="IPR050640">
    <property type="entry name" value="Bact_2-comp_sensor_kinase"/>
</dbReference>
<dbReference type="EMBL" id="CP051682">
    <property type="protein sequence ID" value="QJD95699.1"/>
    <property type="molecule type" value="Genomic_DNA"/>
</dbReference>